<keyword evidence="2" id="KW-1185">Reference proteome</keyword>
<reference evidence="1 2" key="1">
    <citation type="journal article" date="2022" name="Genome Biol. Evol.">
        <title>The Spruce Budworm Genome: Reconstructing the Evolutionary History of Antifreeze Proteins.</title>
        <authorList>
            <person name="Beliveau C."/>
            <person name="Gagne P."/>
            <person name="Picq S."/>
            <person name="Vernygora O."/>
            <person name="Keeling C.I."/>
            <person name="Pinkney K."/>
            <person name="Doucet D."/>
            <person name="Wen F."/>
            <person name="Johnston J.S."/>
            <person name="Maaroufi H."/>
            <person name="Boyle B."/>
            <person name="Laroche J."/>
            <person name="Dewar K."/>
            <person name="Juretic N."/>
            <person name="Blackburn G."/>
            <person name="Nisole A."/>
            <person name="Brunet B."/>
            <person name="Brandao M."/>
            <person name="Lumley L."/>
            <person name="Duan J."/>
            <person name="Quan G."/>
            <person name="Lucarotti C.J."/>
            <person name="Roe A.D."/>
            <person name="Sperling F.A.H."/>
            <person name="Levesque R.C."/>
            <person name="Cusson M."/>
        </authorList>
    </citation>
    <scope>NUCLEOTIDE SEQUENCE [LARGE SCALE GENOMIC DNA]</scope>
    <source>
        <strain evidence="1">Glfc:IPQL:Cfum</strain>
    </source>
</reference>
<name>A0ACC0JSL1_CHOFU</name>
<comment type="caution">
    <text evidence="1">The sequence shown here is derived from an EMBL/GenBank/DDBJ whole genome shotgun (WGS) entry which is preliminary data.</text>
</comment>
<accession>A0ACC0JSL1</accession>
<evidence type="ECO:0000313" key="2">
    <source>
        <dbReference type="Proteomes" id="UP001064048"/>
    </source>
</evidence>
<proteinExistence type="predicted"/>
<sequence length="221" mass="24314">MDLKTFAEDDFDPKKWINRAWNTSGNQEKEVFVANTVSRLQIYMKQLTNSLDETTTQIVNSIPRALQDAASLQLEGALLQQQLARLQDKVRGVEEQTGHSILSLQRIDQLKSRLENAASALREADKWAALATALEDVLEAGVPTEAEGLAALAGQVAALTASLEVLAEAPDYESKRVQLEALYNRLEAALSRGFLAALRAQDKGGAWGHRRPRGTHKIQKA</sequence>
<protein>
    <submittedName>
        <fullName evidence="1">Uncharacterized protein</fullName>
    </submittedName>
</protein>
<gene>
    <name evidence="1" type="ORF">MSG28_014754</name>
</gene>
<dbReference type="Proteomes" id="UP001064048">
    <property type="component" value="Chromosome 26"/>
</dbReference>
<organism evidence="1 2">
    <name type="scientific">Choristoneura fumiferana</name>
    <name type="common">Spruce budworm moth</name>
    <name type="synonym">Archips fumiferana</name>
    <dbReference type="NCBI Taxonomy" id="7141"/>
    <lineage>
        <taxon>Eukaryota</taxon>
        <taxon>Metazoa</taxon>
        <taxon>Ecdysozoa</taxon>
        <taxon>Arthropoda</taxon>
        <taxon>Hexapoda</taxon>
        <taxon>Insecta</taxon>
        <taxon>Pterygota</taxon>
        <taxon>Neoptera</taxon>
        <taxon>Endopterygota</taxon>
        <taxon>Lepidoptera</taxon>
        <taxon>Glossata</taxon>
        <taxon>Ditrysia</taxon>
        <taxon>Tortricoidea</taxon>
        <taxon>Tortricidae</taxon>
        <taxon>Tortricinae</taxon>
        <taxon>Choristoneura</taxon>
    </lineage>
</organism>
<evidence type="ECO:0000313" key="1">
    <source>
        <dbReference type="EMBL" id="KAI8427133.1"/>
    </source>
</evidence>
<dbReference type="EMBL" id="CM046126">
    <property type="protein sequence ID" value="KAI8427133.1"/>
    <property type="molecule type" value="Genomic_DNA"/>
</dbReference>